<name>A0A9E8RWE4_9BACI</name>
<reference evidence="1" key="1">
    <citation type="submission" date="2022-09" db="EMBL/GenBank/DDBJ databases">
        <title>Complete Genomes of Fervidibacillus albus and Fervidibacillus halotolerans isolated from tidal flat sediments.</title>
        <authorList>
            <person name="Kwon K.K."/>
            <person name="Yang S.-H."/>
            <person name="Park M.J."/>
            <person name="Oh H.-M."/>
        </authorList>
    </citation>
    <scope>NUCLEOTIDE SEQUENCE</scope>
    <source>
        <strain evidence="1">MEBiC13591</strain>
    </source>
</reference>
<accession>A0A9E8RWE4</accession>
<keyword evidence="2" id="KW-1185">Reference proteome</keyword>
<protein>
    <submittedName>
        <fullName evidence="1">YslB family protein</fullName>
    </submittedName>
</protein>
<gene>
    <name evidence="1" type="ORF">OE104_02400</name>
</gene>
<evidence type="ECO:0000313" key="2">
    <source>
        <dbReference type="Proteomes" id="UP001164718"/>
    </source>
</evidence>
<sequence length="148" mass="17006">MKTKEEKEMKNVSNLSVPAFGFGLIRDDLLDDLLGKEGPDILYWAGKRLARRYPLFSIQEVKEFFINSGWGLLELCEEKKNENEFSLSGSVVDYRLQTKTNPSFQLEAGFLAEQIGQQKKVFAECFEHPKKQNGVVTFTVKWDRLPPV</sequence>
<dbReference type="Pfam" id="PF10702">
    <property type="entry name" value="DUF2507"/>
    <property type="match status" value="1"/>
</dbReference>
<proteinExistence type="predicted"/>
<dbReference type="Gene3D" id="3.30.1380.20">
    <property type="entry name" value="Trafficking protein particle complex subunit 3"/>
    <property type="match status" value="1"/>
</dbReference>
<dbReference type="AlphaFoldDB" id="A0A9E8RWE4"/>
<dbReference type="Proteomes" id="UP001164718">
    <property type="component" value="Chromosome"/>
</dbReference>
<organism evidence="1 2">
    <name type="scientific">Fervidibacillus albus</name>
    <dbReference type="NCBI Taxonomy" id="2980026"/>
    <lineage>
        <taxon>Bacteria</taxon>
        <taxon>Bacillati</taxon>
        <taxon>Bacillota</taxon>
        <taxon>Bacilli</taxon>
        <taxon>Bacillales</taxon>
        <taxon>Bacillaceae</taxon>
        <taxon>Fervidibacillus</taxon>
    </lineage>
</organism>
<dbReference type="InterPro" id="IPR019642">
    <property type="entry name" value="DUF2507"/>
</dbReference>
<dbReference type="RefSeq" id="WP_275417999.1">
    <property type="nucleotide sequence ID" value="NZ_CP106878.1"/>
</dbReference>
<dbReference type="EMBL" id="CP106878">
    <property type="protein sequence ID" value="WAA10214.1"/>
    <property type="molecule type" value="Genomic_DNA"/>
</dbReference>
<evidence type="ECO:0000313" key="1">
    <source>
        <dbReference type="EMBL" id="WAA10214.1"/>
    </source>
</evidence>
<dbReference type="SUPFAM" id="SSF111126">
    <property type="entry name" value="Ligand-binding domain in the NO signalling and Golgi transport"/>
    <property type="match status" value="1"/>
</dbReference>
<dbReference type="InterPro" id="IPR024096">
    <property type="entry name" value="NO_sig/Golgi_transp_ligand-bd"/>
</dbReference>
<dbReference type="KEGG" id="faf:OE104_02400"/>